<accession>A0A7I8D276</accession>
<dbReference type="RefSeq" id="WP_343063107.1">
    <property type="nucleotide sequence ID" value="NZ_AP023321.1"/>
</dbReference>
<dbReference type="AlphaFoldDB" id="A0A7I8D276"/>
<keyword evidence="4" id="KW-1185">Reference proteome</keyword>
<gene>
    <name evidence="3" type="ORF">C12CBH8_01680</name>
</gene>
<feature type="transmembrane region" description="Helical" evidence="2">
    <location>
        <begin position="5"/>
        <end position="26"/>
    </location>
</feature>
<reference evidence="4" key="1">
    <citation type="submission" date="2020-07" db="EMBL/GenBank/DDBJ databases">
        <title>Complete genome sequencing of Clostridia bacterium strain 12CBH8.</title>
        <authorList>
            <person name="Sakamoto M."/>
            <person name="Murakami T."/>
            <person name="Mori H."/>
        </authorList>
    </citation>
    <scope>NUCLEOTIDE SEQUENCE [LARGE SCALE GENOMIC DNA]</scope>
    <source>
        <strain evidence="4">12CBH8</strain>
    </source>
</reference>
<evidence type="ECO:0000256" key="2">
    <source>
        <dbReference type="SAM" id="Phobius"/>
    </source>
</evidence>
<dbReference type="KEGG" id="sman:C12CBH8_01680"/>
<proteinExistence type="predicted"/>
<name>A0A7I8D276_9FIRM</name>
<organism evidence="3 4">
    <name type="scientific">Solibaculum mannosilyticum</name>
    <dbReference type="NCBI Taxonomy" id="2780922"/>
    <lineage>
        <taxon>Bacteria</taxon>
        <taxon>Bacillati</taxon>
        <taxon>Bacillota</taxon>
        <taxon>Clostridia</taxon>
        <taxon>Eubacteriales</taxon>
        <taxon>Oscillospiraceae</taxon>
        <taxon>Solibaculum</taxon>
    </lineage>
</organism>
<dbReference type="EMBL" id="AP023321">
    <property type="protein sequence ID" value="BCI59529.1"/>
    <property type="molecule type" value="Genomic_DNA"/>
</dbReference>
<keyword evidence="2" id="KW-0812">Transmembrane</keyword>
<evidence type="ECO:0000256" key="1">
    <source>
        <dbReference type="SAM" id="MobiDB-lite"/>
    </source>
</evidence>
<dbReference type="Proteomes" id="UP000593890">
    <property type="component" value="Chromosome"/>
</dbReference>
<feature type="transmembrane region" description="Helical" evidence="2">
    <location>
        <begin position="72"/>
        <end position="94"/>
    </location>
</feature>
<keyword evidence="2" id="KW-0472">Membrane</keyword>
<feature type="compositionally biased region" description="Low complexity" evidence="1">
    <location>
        <begin position="533"/>
        <end position="553"/>
    </location>
</feature>
<feature type="transmembrane region" description="Helical" evidence="2">
    <location>
        <begin position="32"/>
        <end position="51"/>
    </location>
</feature>
<feature type="region of interest" description="Disordered" evidence="1">
    <location>
        <begin position="529"/>
        <end position="561"/>
    </location>
</feature>
<protein>
    <recommendedName>
        <fullName evidence="5">CvpA family protein</fullName>
    </recommendedName>
</protein>
<evidence type="ECO:0008006" key="5">
    <source>
        <dbReference type="Google" id="ProtNLM"/>
    </source>
</evidence>
<evidence type="ECO:0000313" key="4">
    <source>
        <dbReference type="Proteomes" id="UP000593890"/>
    </source>
</evidence>
<keyword evidence="2" id="KW-1133">Transmembrane helix</keyword>
<sequence length="561" mass="62751">MKTKLLTALATLVEGFLVFWFWLPAINPRYPGFWGFLFLMVALVFVNYAILTYLLDKRTIHFNVKANYAKPVLIVVGVAALAVAGCALSGIPLFRANDYKDLIQKQEGNFSDDIAELKMSQIPVVDKDSAMRLGNRKMGEMIDLVSQFEVADDYTQINYQGRPIRVTPLAYSDLIKWFNNQSAGIPAYITVDMVTQEADLVRLEQGIKYSPSEYLYRNLERYLRFHYPTKIFDDAAFEIDDNGTPYWIAPVINYRIGVWGGRDIGEVVLLNACTGECTLYPVEEVPQWVDQVYNSDMIIEQLDYNGAYQSGYWNSVFGQRGVLRTTEGYNYIASNDDVYLYTGITSVTSDQSNTGFVLVNLRTKETKYYAVPGAQETSAMRSAEGKVQNLKYTSTFPILLNVGDRPTYFMSLKDAAGLVKMYAFVDVERYQVVATGSTIAEAMHQYNELLVQEDPTAVVSEEASGNVTSVQSVVIDGNTSYYFKLSGSDDVYVAAIQVSDSLPFLKEGDQVKLKYSQDDSVRRVQELLEINHTQASQPSTSGSSGTASNAQQQDDPAEASQ</sequence>
<evidence type="ECO:0000313" key="3">
    <source>
        <dbReference type="EMBL" id="BCI59529.1"/>
    </source>
</evidence>